<evidence type="ECO:0000256" key="1">
    <source>
        <dbReference type="SAM" id="Phobius"/>
    </source>
</evidence>
<feature type="transmembrane region" description="Helical" evidence="1">
    <location>
        <begin position="58"/>
        <end position="77"/>
    </location>
</feature>
<keyword evidence="1" id="KW-0812">Transmembrane</keyword>
<reference evidence="2" key="1">
    <citation type="submission" date="2014-09" db="EMBL/GenBank/DDBJ databases">
        <authorList>
            <person name="Magalhaes I.L.F."/>
            <person name="Oliveira U."/>
            <person name="Santos F.R."/>
            <person name="Vidigal T.H.D.A."/>
            <person name="Brescovit A.D."/>
            <person name="Santos A.J."/>
        </authorList>
    </citation>
    <scope>NUCLEOTIDE SEQUENCE</scope>
    <source>
        <tissue evidence="2">Shoot tissue taken approximately 20 cm above the soil surface</tissue>
    </source>
</reference>
<name>A0A0A8ZSY8_ARUDO</name>
<evidence type="ECO:0000313" key="2">
    <source>
        <dbReference type="EMBL" id="JAD40803.1"/>
    </source>
</evidence>
<sequence>MYREHLLSNKMRLSFLFLLCQEHYDRQLLELLFLLLEMRFLFCSVNLNYLLLCVVPKVMFPWLCVCICTSGFHGVIFSPSVKFYETCSSMLSQYELQFILGAI</sequence>
<feature type="transmembrane region" description="Helical" evidence="1">
    <location>
        <begin position="31"/>
        <end position="52"/>
    </location>
</feature>
<organism evidence="2">
    <name type="scientific">Arundo donax</name>
    <name type="common">Giant reed</name>
    <name type="synonym">Donax arundinaceus</name>
    <dbReference type="NCBI Taxonomy" id="35708"/>
    <lineage>
        <taxon>Eukaryota</taxon>
        <taxon>Viridiplantae</taxon>
        <taxon>Streptophyta</taxon>
        <taxon>Embryophyta</taxon>
        <taxon>Tracheophyta</taxon>
        <taxon>Spermatophyta</taxon>
        <taxon>Magnoliopsida</taxon>
        <taxon>Liliopsida</taxon>
        <taxon>Poales</taxon>
        <taxon>Poaceae</taxon>
        <taxon>PACMAD clade</taxon>
        <taxon>Arundinoideae</taxon>
        <taxon>Arundineae</taxon>
        <taxon>Arundo</taxon>
    </lineage>
</organism>
<protein>
    <submittedName>
        <fullName evidence="2">Uncharacterized protein</fullName>
    </submittedName>
</protein>
<keyword evidence="1" id="KW-1133">Transmembrane helix</keyword>
<keyword evidence="1" id="KW-0472">Membrane</keyword>
<dbReference type="AlphaFoldDB" id="A0A0A8ZSY8"/>
<proteinExistence type="predicted"/>
<dbReference type="EMBL" id="GBRH01257092">
    <property type="protein sequence ID" value="JAD40803.1"/>
    <property type="molecule type" value="Transcribed_RNA"/>
</dbReference>
<reference evidence="2" key="2">
    <citation type="journal article" date="2015" name="Data Brief">
        <title>Shoot transcriptome of the giant reed, Arundo donax.</title>
        <authorList>
            <person name="Barrero R.A."/>
            <person name="Guerrero F.D."/>
            <person name="Moolhuijzen P."/>
            <person name="Goolsby J.A."/>
            <person name="Tidwell J."/>
            <person name="Bellgard S.E."/>
            <person name="Bellgard M.I."/>
        </authorList>
    </citation>
    <scope>NUCLEOTIDE SEQUENCE</scope>
    <source>
        <tissue evidence="2">Shoot tissue taken approximately 20 cm above the soil surface</tissue>
    </source>
</reference>
<accession>A0A0A8ZSY8</accession>